<sequence length="275" mass="31835">MPTEADKSVEELLAVKLNVDIDNFHNAKIEQGGGYDVKHAKYEIGNFIVSAAYEQFAVDWNGLSQLPFGDGKQVPMSDLQRLTLKGHIPYRLDEKRMWLGHLAAEWAYEEQMDDALSLQAYLIYSQYWQSLKSWQIGAYVNYHPVETLYLPIIEYTYNYPFKNRHGYYGHLGFPKSIVGYFLSPKLRTEVGFFYHQAMVKLAEQSVVEPAGYLQSQNWRASWRTHYQWNSDLELHLGLQTNISNTLTLYDQNNQRQGEYAVNNGVGGNLGFSFRF</sequence>
<comment type="caution">
    <text evidence="1">The sequence shown here is derived from an EMBL/GenBank/DDBJ whole genome shotgun (WGS) entry which is preliminary data.</text>
</comment>
<proteinExistence type="predicted"/>
<protein>
    <submittedName>
        <fullName evidence="1">Uncharacterized protein</fullName>
    </submittedName>
</protein>
<dbReference type="RefSeq" id="WP_208149927.1">
    <property type="nucleotide sequence ID" value="NZ_JAGETV010000013.1"/>
</dbReference>
<accession>A0ABS3Q5H2</accession>
<reference evidence="1 2" key="1">
    <citation type="submission" date="2021-03" db="EMBL/GenBank/DDBJ databases">
        <title>Thiomicrorhabdus sp.nov.,novel sulfur-oxidizing bacteria isolated from coastal sediment.</title>
        <authorList>
            <person name="Liu X."/>
        </authorList>
    </citation>
    <scope>NUCLEOTIDE SEQUENCE [LARGE SCALE GENOMIC DNA]</scope>
    <source>
        <strain evidence="1 2">6S2-11</strain>
    </source>
</reference>
<name>A0ABS3Q5H2_9GAMM</name>
<gene>
    <name evidence="1" type="ORF">J3998_08240</name>
</gene>
<dbReference type="Proteomes" id="UP000664835">
    <property type="component" value="Unassembled WGS sequence"/>
</dbReference>
<evidence type="ECO:0000313" key="2">
    <source>
        <dbReference type="Proteomes" id="UP000664835"/>
    </source>
</evidence>
<evidence type="ECO:0000313" key="1">
    <source>
        <dbReference type="EMBL" id="MBO1927567.1"/>
    </source>
</evidence>
<dbReference type="EMBL" id="JAGETV010000013">
    <property type="protein sequence ID" value="MBO1927567.1"/>
    <property type="molecule type" value="Genomic_DNA"/>
</dbReference>
<keyword evidence="2" id="KW-1185">Reference proteome</keyword>
<organism evidence="1 2">
    <name type="scientific">Thiomicrorhabdus marina</name>
    <dbReference type="NCBI Taxonomy" id="2818442"/>
    <lineage>
        <taxon>Bacteria</taxon>
        <taxon>Pseudomonadati</taxon>
        <taxon>Pseudomonadota</taxon>
        <taxon>Gammaproteobacteria</taxon>
        <taxon>Thiotrichales</taxon>
        <taxon>Piscirickettsiaceae</taxon>
        <taxon>Thiomicrorhabdus</taxon>
    </lineage>
</organism>